<feature type="compositionally biased region" description="Basic and acidic residues" evidence="1">
    <location>
        <begin position="31"/>
        <end position="41"/>
    </location>
</feature>
<gene>
    <name evidence="2" type="ORF">EYF80_011613</name>
</gene>
<keyword evidence="3" id="KW-1185">Reference proteome</keyword>
<dbReference type="AlphaFoldDB" id="A0A4Z2IJV3"/>
<sequence>MQHRDRHCNKAEDGLIHNTTDSPAVMLTRVSEDRQTSKEPMADEAGMKQSEGSMLAQMGGVAQHGRITRLNHRPGRAPWIRGRVEAFCKGASSRGGGRKRGEG</sequence>
<name>A0A4Z2IJV3_9TELE</name>
<dbReference type="EMBL" id="SRLO01000076">
    <property type="protein sequence ID" value="TNN78108.1"/>
    <property type="molecule type" value="Genomic_DNA"/>
</dbReference>
<feature type="region of interest" description="Disordered" evidence="1">
    <location>
        <begin position="1"/>
        <end position="26"/>
    </location>
</feature>
<feature type="region of interest" description="Disordered" evidence="1">
    <location>
        <begin position="31"/>
        <end position="50"/>
    </location>
</feature>
<protein>
    <submittedName>
        <fullName evidence="2">Uncharacterized protein</fullName>
    </submittedName>
</protein>
<accession>A0A4Z2IJV3</accession>
<proteinExistence type="predicted"/>
<evidence type="ECO:0000313" key="2">
    <source>
        <dbReference type="EMBL" id="TNN78108.1"/>
    </source>
</evidence>
<feature type="compositionally biased region" description="Basic residues" evidence="1">
    <location>
        <begin position="66"/>
        <end position="75"/>
    </location>
</feature>
<organism evidence="2 3">
    <name type="scientific">Liparis tanakae</name>
    <name type="common">Tanaka's snailfish</name>
    <dbReference type="NCBI Taxonomy" id="230148"/>
    <lineage>
        <taxon>Eukaryota</taxon>
        <taxon>Metazoa</taxon>
        <taxon>Chordata</taxon>
        <taxon>Craniata</taxon>
        <taxon>Vertebrata</taxon>
        <taxon>Euteleostomi</taxon>
        <taxon>Actinopterygii</taxon>
        <taxon>Neopterygii</taxon>
        <taxon>Teleostei</taxon>
        <taxon>Neoteleostei</taxon>
        <taxon>Acanthomorphata</taxon>
        <taxon>Eupercaria</taxon>
        <taxon>Perciformes</taxon>
        <taxon>Cottioidei</taxon>
        <taxon>Cottales</taxon>
        <taxon>Liparidae</taxon>
        <taxon>Liparis</taxon>
    </lineage>
</organism>
<comment type="caution">
    <text evidence="2">The sequence shown here is derived from an EMBL/GenBank/DDBJ whole genome shotgun (WGS) entry which is preliminary data.</text>
</comment>
<evidence type="ECO:0000313" key="3">
    <source>
        <dbReference type="Proteomes" id="UP000314294"/>
    </source>
</evidence>
<reference evidence="2 3" key="1">
    <citation type="submission" date="2019-03" db="EMBL/GenBank/DDBJ databases">
        <title>First draft genome of Liparis tanakae, snailfish: a comprehensive survey of snailfish specific genes.</title>
        <authorList>
            <person name="Kim W."/>
            <person name="Song I."/>
            <person name="Jeong J.-H."/>
            <person name="Kim D."/>
            <person name="Kim S."/>
            <person name="Ryu S."/>
            <person name="Song J.Y."/>
            <person name="Lee S.K."/>
        </authorList>
    </citation>
    <scope>NUCLEOTIDE SEQUENCE [LARGE SCALE GENOMIC DNA]</scope>
    <source>
        <tissue evidence="2">Muscle</tissue>
    </source>
</reference>
<dbReference type="Proteomes" id="UP000314294">
    <property type="component" value="Unassembled WGS sequence"/>
</dbReference>
<evidence type="ECO:0000256" key="1">
    <source>
        <dbReference type="SAM" id="MobiDB-lite"/>
    </source>
</evidence>
<feature type="region of interest" description="Disordered" evidence="1">
    <location>
        <begin position="57"/>
        <end position="76"/>
    </location>
</feature>